<evidence type="ECO:0000313" key="10">
    <source>
        <dbReference type="EMBL" id="KAH0565381.1"/>
    </source>
</evidence>
<dbReference type="EMBL" id="JAGHQM010000101">
    <property type="protein sequence ID" value="KAH0565381.1"/>
    <property type="molecule type" value="Genomic_DNA"/>
</dbReference>
<keyword evidence="2" id="KW-0813">Transport</keyword>
<feature type="region of interest" description="Disordered" evidence="7">
    <location>
        <begin position="1"/>
        <end position="35"/>
    </location>
</feature>
<protein>
    <recommendedName>
        <fullName evidence="9">Major facilitator superfamily (MFS) profile domain-containing protein</fullName>
    </recommendedName>
</protein>
<name>A0A9P8RSW4_9PEZI</name>
<reference evidence="10" key="1">
    <citation type="submission" date="2021-03" db="EMBL/GenBank/DDBJ databases">
        <title>Comparative genomics and phylogenomic investigation of the class Geoglossomycetes provide insights into ecological specialization and systematics.</title>
        <authorList>
            <person name="Melie T."/>
            <person name="Pirro S."/>
            <person name="Miller A.N."/>
            <person name="Quandt A."/>
        </authorList>
    </citation>
    <scope>NUCLEOTIDE SEQUENCE</scope>
    <source>
        <strain evidence="10">CAQ_001_2017</strain>
    </source>
</reference>
<evidence type="ECO:0000256" key="1">
    <source>
        <dbReference type="ARBA" id="ARBA00004141"/>
    </source>
</evidence>
<organism evidence="10 11">
    <name type="scientific">Trichoglossum hirsutum</name>
    <dbReference type="NCBI Taxonomy" id="265104"/>
    <lineage>
        <taxon>Eukaryota</taxon>
        <taxon>Fungi</taxon>
        <taxon>Dikarya</taxon>
        <taxon>Ascomycota</taxon>
        <taxon>Pezizomycotina</taxon>
        <taxon>Geoglossomycetes</taxon>
        <taxon>Geoglossales</taxon>
        <taxon>Geoglossaceae</taxon>
        <taxon>Trichoglossum</taxon>
    </lineage>
</organism>
<dbReference type="PANTHER" id="PTHR43791:SF40">
    <property type="entry name" value="THIAMINE PATHWAY TRANSPORTER THI73"/>
    <property type="match status" value="1"/>
</dbReference>
<dbReference type="InterPro" id="IPR011701">
    <property type="entry name" value="MFS"/>
</dbReference>
<dbReference type="InterPro" id="IPR020846">
    <property type="entry name" value="MFS_dom"/>
</dbReference>
<keyword evidence="3 8" id="KW-0812">Transmembrane</keyword>
<keyword evidence="11" id="KW-1185">Reference proteome</keyword>
<dbReference type="Pfam" id="PF07690">
    <property type="entry name" value="MFS_1"/>
    <property type="match status" value="1"/>
</dbReference>
<comment type="similarity">
    <text evidence="6">Belongs to the major facilitator superfamily. Allantoate permease family.</text>
</comment>
<feature type="compositionally biased region" description="Basic and acidic residues" evidence="7">
    <location>
        <begin position="17"/>
        <end position="31"/>
    </location>
</feature>
<feature type="transmembrane region" description="Helical" evidence="8">
    <location>
        <begin position="232"/>
        <end position="253"/>
    </location>
</feature>
<dbReference type="GO" id="GO:0016020">
    <property type="term" value="C:membrane"/>
    <property type="evidence" value="ECO:0007669"/>
    <property type="project" value="UniProtKB-SubCell"/>
</dbReference>
<dbReference type="Gene3D" id="1.20.1250.20">
    <property type="entry name" value="MFS general substrate transporter like domains"/>
    <property type="match status" value="2"/>
</dbReference>
<evidence type="ECO:0000256" key="6">
    <source>
        <dbReference type="ARBA" id="ARBA00037968"/>
    </source>
</evidence>
<evidence type="ECO:0000256" key="5">
    <source>
        <dbReference type="ARBA" id="ARBA00023136"/>
    </source>
</evidence>
<feature type="transmembrane region" description="Helical" evidence="8">
    <location>
        <begin position="140"/>
        <end position="158"/>
    </location>
</feature>
<dbReference type="Proteomes" id="UP000750711">
    <property type="component" value="Unassembled WGS sequence"/>
</dbReference>
<keyword evidence="5 8" id="KW-0472">Membrane</keyword>
<dbReference type="InterPro" id="IPR036259">
    <property type="entry name" value="MFS_trans_sf"/>
</dbReference>
<sequence>MALSDKELASTTTTLVTEEKEEHLEQQDHLPRPPSPHESIDLAYQFLKQHSHIADPRNEERIKILLWRVDAHIVPVMFACYTMQFLDKVLINYAAVMGINKDLNLKGNDFTNAATAFFIAYLIAEAPNGLALQKFPAAKWLSFNVIAWGIVCACTAATHNYHTLLVARIFLGIFEAAIAPCLMLLSSMWYTRAEQAPRFSFWYCGLGFGQILGGIVSYGFQHVHHKEIAGWRIMFVVLGLVTVVVGVITGVLLPDTPMNAWWLTNEEKVWVVRRVRGNRTGISKKGVRWQHVVELVLDPQIWLLTLMTILISISSGVITTYSSTIIKSFGYTAPISALLNAPSGIVSIASTLIVGFGVRNASHRWSWIVACCIPGIIGGGLLSFSPKRNRAALLAGIYMVNAIVATLTVIYQWTIANCAGNTKRVLAAALVAGAFSVGNIIGPQTFQARDAPDYKPAKIAVLATQAGGAVVATVLSAYYVWANKKKEAAAAAEEKISGEKDTKGEVDMREEEVEGWRNLTDRQDKAFRYVY</sequence>
<dbReference type="AlphaFoldDB" id="A0A9P8RSW4"/>
<evidence type="ECO:0000256" key="2">
    <source>
        <dbReference type="ARBA" id="ARBA00022448"/>
    </source>
</evidence>
<evidence type="ECO:0000256" key="7">
    <source>
        <dbReference type="SAM" id="MobiDB-lite"/>
    </source>
</evidence>
<dbReference type="SUPFAM" id="SSF103473">
    <property type="entry name" value="MFS general substrate transporter"/>
    <property type="match status" value="1"/>
</dbReference>
<evidence type="ECO:0000256" key="3">
    <source>
        <dbReference type="ARBA" id="ARBA00022692"/>
    </source>
</evidence>
<accession>A0A9P8RSW4</accession>
<dbReference type="FunFam" id="1.20.1250.20:FF:000064">
    <property type="entry name" value="MFS allantoate transporter"/>
    <property type="match status" value="1"/>
</dbReference>
<evidence type="ECO:0000256" key="8">
    <source>
        <dbReference type="SAM" id="Phobius"/>
    </source>
</evidence>
<feature type="domain" description="Major facilitator superfamily (MFS) profile" evidence="9">
    <location>
        <begin position="73"/>
        <end position="484"/>
    </location>
</feature>
<feature type="transmembrane region" description="Helical" evidence="8">
    <location>
        <begin position="338"/>
        <end position="358"/>
    </location>
</feature>
<evidence type="ECO:0000256" key="4">
    <source>
        <dbReference type="ARBA" id="ARBA00022989"/>
    </source>
</evidence>
<proteinExistence type="inferred from homology"/>
<feature type="transmembrane region" description="Helical" evidence="8">
    <location>
        <begin position="364"/>
        <end position="384"/>
    </location>
</feature>
<keyword evidence="4 8" id="KW-1133">Transmembrane helix</keyword>
<feature type="transmembrane region" description="Helical" evidence="8">
    <location>
        <begin position="301"/>
        <end position="326"/>
    </location>
</feature>
<feature type="transmembrane region" description="Helical" evidence="8">
    <location>
        <begin position="459"/>
        <end position="481"/>
    </location>
</feature>
<comment type="caution">
    <text evidence="10">The sequence shown here is derived from an EMBL/GenBank/DDBJ whole genome shotgun (WGS) entry which is preliminary data.</text>
</comment>
<feature type="transmembrane region" description="Helical" evidence="8">
    <location>
        <begin position="165"/>
        <end position="188"/>
    </location>
</feature>
<evidence type="ECO:0000259" key="9">
    <source>
        <dbReference type="PROSITE" id="PS50850"/>
    </source>
</evidence>
<dbReference type="PROSITE" id="PS50850">
    <property type="entry name" value="MFS"/>
    <property type="match status" value="1"/>
</dbReference>
<evidence type="ECO:0000313" key="11">
    <source>
        <dbReference type="Proteomes" id="UP000750711"/>
    </source>
</evidence>
<comment type="subcellular location">
    <subcellularLocation>
        <location evidence="1">Membrane</location>
        <topology evidence="1">Multi-pass membrane protein</topology>
    </subcellularLocation>
</comment>
<feature type="transmembrane region" description="Helical" evidence="8">
    <location>
        <begin position="425"/>
        <end position="447"/>
    </location>
</feature>
<gene>
    <name evidence="10" type="ORF">GP486_001230</name>
</gene>
<dbReference type="PANTHER" id="PTHR43791">
    <property type="entry name" value="PERMEASE-RELATED"/>
    <property type="match status" value="1"/>
</dbReference>
<feature type="transmembrane region" description="Helical" evidence="8">
    <location>
        <begin position="391"/>
        <end position="413"/>
    </location>
</feature>
<dbReference type="GO" id="GO:0022857">
    <property type="term" value="F:transmembrane transporter activity"/>
    <property type="evidence" value="ECO:0007669"/>
    <property type="project" value="InterPro"/>
</dbReference>
<feature type="transmembrane region" description="Helical" evidence="8">
    <location>
        <begin position="200"/>
        <end position="220"/>
    </location>
</feature>